<proteinExistence type="predicted"/>
<keyword evidence="1" id="KW-1133">Transmembrane helix</keyword>
<keyword evidence="3" id="KW-1185">Reference proteome</keyword>
<feature type="transmembrane region" description="Helical" evidence="1">
    <location>
        <begin position="37"/>
        <end position="58"/>
    </location>
</feature>
<dbReference type="Proteomes" id="UP000550401">
    <property type="component" value="Unassembled WGS sequence"/>
</dbReference>
<evidence type="ECO:0000256" key="1">
    <source>
        <dbReference type="SAM" id="Phobius"/>
    </source>
</evidence>
<keyword evidence="1" id="KW-0472">Membrane</keyword>
<dbReference type="AlphaFoldDB" id="A0A839F8Q4"/>
<dbReference type="RefSeq" id="WP_182532975.1">
    <property type="nucleotide sequence ID" value="NZ_JACGXL010000009.1"/>
</dbReference>
<dbReference type="EMBL" id="JACGXL010000009">
    <property type="protein sequence ID" value="MBA8889938.1"/>
    <property type="molecule type" value="Genomic_DNA"/>
</dbReference>
<name>A0A839F8Q4_9GAMM</name>
<organism evidence="2 3">
    <name type="scientific">Dokdonella fugitiva</name>
    <dbReference type="NCBI Taxonomy" id="328517"/>
    <lineage>
        <taxon>Bacteria</taxon>
        <taxon>Pseudomonadati</taxon>
        <taxon>Pseudomonadota</taxon>
        <taxon>Gammaproteobacteria</taxon>
        <taxon>Lysobacterales</taxon>
        <taxon>Rhodanobacteraceae</taxon>
        <taxon>Dokdonella</taxon>
    </lineage>
</organism>
<reference evidence="2 3" key="1">
    <citation type="submission" date="2020-07" db="EMBL/GenBank/DDBJ databases">
        <title>Genomic Encyclopedia of Type Strains, Phase IV (KMG-V): Genome sequencing to study the core and pangenomes of soil and plant-associated prokaryotes.</title>
        <authorList>
            <person name="Whitman W."/>
        </authorList>
    </citation>
    <scope>NUCLEOTIDE SEQUENCE [LARGE SCALE GENOMIC DNA]</scope>
    <source>
        <strain evidence="2 3">RH2WT43</strain>
    </source>
</reference>
<gene>
    <name evidence="2" type="ORF">FHW12_004185</name>
</gene>
<sequence length="273" mass="29785">MPEPRDYQRFLQASASNKATMRGLQHLLPEPPPSARLWSQAGLIVASSGLPIVLWLLGRLQPLDVILLYLAEGTIYGVAVIARVLSTAAPPSGGERPRALTALGYAIHLAVVWGGLGLGLIECVAPKPTGASLHDWLAPLLQRFDHRSMAVAALTTAAFLLLDVVRRGDYIDAYLAFGPRETARYGFTYPFALAFLLGGALLIAVFALHADDAFVQRGTPLVAPAFFAFWLVGWRLFLQLTNLTLPIWGRRLGRFEERFARAMGEPPTDGDTR</sequence>
<protein>
    <submittedName>
        <fullName evidence="2">Uncharacterized protein</fullName>
    </submittedName>
</protein>
<feature type="transmembrane region" description="Helical" evidence="1">
    <location>
        <begin position="185"/>
        <end position="208"/>
    </location>
</feature>
<feature type="transmembrane region" description="Helical" evidence="1">
    <location>
        <begin position="105"/>
        <end position="125"/>
    </location>
</feature>
<feature type="transmembrane region" description="Helical" evidence="1">
    <location>
        <begin position="220"/>
        <end position="238"/>
    </location>
</feature>
<evidence type="ECO:0000313" key="3">
    <source>
        <dbReference type="Proteomes" id="UP000550401"/>
    </source>
</evidence>
<comment type="caution">
    <text evidence="2">The sequence shown here is derived from an EMBL/GenBank/DDBJ whole genome shotgun (WGS) entry which is preliminary data.</text>
</comment>
<evidence type="ECO:0000313" key="2">
    <source>
        <dbReference type="EMBL" id="MBA8889938.1"/>
    </source>
</evidence>
<accession>A0A839F8Q4</accession>
<feature type="transmembrane region" description="Helical" evidence="1">
    <location>
        <begin position="65"/>
        <end position="85"/>
    </location>
</feature>
<keyword evidence="1" id="KW-0812">Transmembrane</keyword>